<keyword evidence="6" id="KW-1185">Reference proteome</keyword>
<dbReference type="InterPro" id="IPR058809">
    <property type="entry name" value="DUF8073_M"/>
</dbReference>
<evidence type="ECO:0000313" key="6">
    <source>
        <dbReference type="Proteomes" id="UP001596383"/>
    </source>
</evidence>
<feature type="compositionally biased region" description="Polar residues" evidence="1">
    <location>
        <begin position="232"/>
        <end position="242"/>
    </location>
</feature>
<organism evidence="5 6">
    <name type="scientific">Natrinema soli</name>
    <dbReference type="NCBI Taxonomy" id="1930624"/>
    <lineage>
        <taxon>Archaea</taxon>
        <taxon>Methanobacteriati</taxon>
        <taxon>Methanobacteriota</taxon>
        <taxon>Stenosarchaea group</taxon>
        <taxon>Halobacteria</taxon>
        <taxon>Halobacteriales</taxon>
        <taxon>Natrialbaceae</taxon>
        <taxon>Natrinema</taxon>
    </lineage>
</organism>
<accession>A0ABD5SKU4</accession>
<gene>
    <name evidence="5" type="ORF">ACFQE6_09160</name>
</gene>
<evidence type="ECO:0000259" key="3">
    <source>
        <dbReference type="Pfam" id="PF26271"/>
    </source>
</evidence>
<name>A0ABD5SKU4_9EURY</name>
<proteinExistence type="predicted"/>
<evidence type="ECO:0000313" key="5">
    <source>
        <dbReference type="EMBL" id="MFC6765164.1"/>
    </source>
</evidence>
<feature type="compositionally biased region" description="Polar residues" evidence="1">
    <location>
        <begin position="94"/>
        <end position="109"/>
    </location>
</feature>
<feature type="region of interest" description="Disordered" evidence="1">
    <location>
        <begin position="155"/>
        <end position="272"/>
    </location>
</feature>
<dbReference type="Pfam" id="PF26272">
    <property type="entry name" value="DUF8073_N"/>
    <property type="match status" value="1"/>
</dbReference>
<sequence length="370" mass="39377">MVVSDAFGELTAVLEHLETTDAEVKNVEISEQVIQERDEITARLTVGVPVLADVEFHNGISVQGDNVNLEDRHANIDLSVTLSVEESKKGYGPSPTSVGASSERASSNAVPAYKDPDSLRDVYEQYDTFPEMTEALGVDVTSETVRRYMVEYDIHDPSDTKPVRNHTGPDQNTPDLSSEDLAEESGSGKPNAIPSEMAGGETTASFDEDQSAGSDEGGVPGTATKKRPASIRSDNSDVTTGTNGHGTGESSRDDAPEGGIDDGAPSEKGDTSVAELLAETNSEGSDDSLIADGHGIPKGLTVGELTTIVNESSTVYEVKTKLGVNQDLARRLLKETALIDLVTQRLGAEQIRVSPREVRRRIAPDNPDTP</sequence>
<dbReference type="Pfam" id="PF26271">
    <property type="entry name" value="DUF8073_M"/>
    <property type="match status" value="1"/>
</dbReference>
<dbReference type="AlphaFoldDB" id="A0ABD5SKU4"/>
<dbReference type="InterPro" id="IPR058810">
    <property type="entry name" value="DUF8073_C"/>
</dbReference>
<dbReference type="Proteomes" id="UP001596383">
    <property type="component" value="Unassembled WGS sequence"/>
</dbReference>
<evidence type="ECO:0000256" key="1">
    <source>
        <dbReference type="SAM" id="MobiDB-lite"/>
    </source>
</evidence>
<feature type="domain" description="DUF8073" evidence="4">
    <location>
        <begin position="4"/>
        <end position="92"/>
    </location>
</feature>
<feature type="domain" description="DUF8073" evidence="2">
    <location>
        <begin position="304"/>
        <end position="363"/>
    </location>
</feature>
<protein>
    <submittedName>
        <fullName evidence="5">Uncharacterized protein</fullName>
    </submittedName>
</protein>
<feature type="region of interest" description="Disordered" evidence="1">
    <location>
        <begin position="85"/>
        <end position="116"/>
    </location>
</feature>
<dbReference type="RefSeq" id="WP_273738200.1">
    <property type="nucleotide sequence ID" value="NZ_JAQIVI010000132.1"/>
</dbReference>
<reference evidence="5 6" key="1">
    <citation type="journal article" date="2019" name="Int. J. Syst. Evol. Microbiol.">
        <title>The Global Catalogue of Microorganisms (GCM) 10K type strain sequencing project: providing services to taxonomists for standard genome sequencing and annotation.</title>
        <authorList>
            <consortium name="The Broad Institute Genomics Platform"/>
            <consortium name="The Broad Institute Genome Sequencing Center for Infectious Disease"/>
            <person name="Wu L."/>
            <person name="Ma J."/>
        </authorList>
    </citation>
    <scope>NUCLEOTIDE SEQUENCE [LARGE SCALE GENOMIC DNA]</scope>
    <source>
        <strain evidence="5 6">LMG 29247</strain>
    </source>
</reference>
<evidence type="ECO:0000259" key="2">
    <source>
        <dbReference type="Pfam" id="PF26270"/>
    </source>
</evidence>
<dbReference type="EMBL" id="JBHSWV010000132">
    <property type="protein sequence ID" value="MFC6765164.1"/>
    <property type="molecule type" value="Genomic_DNA"/>
</dbReference>
<comment type="caution">
    <text evidence="5">The sequence shown here is derived from an EMBL/GenBank/DDBJ whole genome shotgun (WGS) entry which is preliminary data.</text>
</comment>
<dbReference type="Pfam" id="PF26270">
    <property type="entry name" value="DUF8073_C"/>
    <property type="match status" value="1"/>
</dbReference>
<feature type="domain" description="DUF8073" evidence="3">
    <location>
        <begin position="113"/>
        <end position="153"/>
    </location>
</feature>
<evidence type="ECO:0000259" key="4">
    <source>
        <dbReference type="Pfam" id="PF26272"/>
    </source>
</evidence>
<dbReference type="InterPro" id="IPR058811">
    <property type="entry name" value="DUF8073_N"/>
</dbReference>